<protein>
    <recommendedName>
        <fullName evidence="3">Methyltransferase FkbM domain-containing protein</fullName>
    </recommendedName>
</protein>
<dbReference type="Pfam" id="PF05050">
    <property type="entry name" value="Methyltransf_21"/>
    <property type="match status" value="1"/>
</dbReference>
<dbReference type="PROSITE" id="PS51257">
    <property type="entry name" value="PROKAR_LIPOPROTEIN"/>
    <property type="match status" value="1"/>
</dbReference>
<dbReference type="PANTHER" id="PTHR34203">
    <property type="entry name" value="METHYLTRANSFERASE, FKBM FAMILY PROTEIN"/>
    <property type="match status" value="1"/>
</dbReference>
<evidence type="ECO:0000256" key="2">
    <source>
        <dbReference type="SAM" id="Phobius"/>
    </source>
</evidence>
<evidence type="ECO:0000313" key="4">
    <source>
        <dbReference type="EMBL" id="CAE0465977.1"/>
    </source>
</evidence>
<feature type="transmembrane region" description="Helical" evidence="2">
    <location>
        <begin position="21"/>
        <end position="44"/>
    </location>
</feature>
<dbReference type="SUPFAM" id="SSF53335">
    <property type="entry name" value="S-adenosyl-L-methionine-dependent methyltransferases"/>
    <property type="match status" value="1"/>
</dbReference>
<dbReference type="InterPro" id="IPR029063">
    <property type="entry name" value="SAM-dependent_MTases_sf"/>
</dbReference>
<accession>A0A7S3V9T7</accession>
<feature type="compositionally biased region" description="Low complexity" evidence="1">
    <location>
        <begin position="404"/>
        <end position="421"/>
    </location>
</feature>
<organism evidence="4">
    <name type="scientific">Chaetoceros debilis</name>
    <dbReference type="NCBI Taxonomy" id="122233"/>
    <lineage>
        <taxon>Eukaryota</taxon>
        <taxon>Sar</taxon>
        <taxon>Stramenopiles</taxon>
        <taxon>Ochrophyta</taxon>
        <taxon>Bacillariophyta</taxon>
        <taxon>Coscinodiscophyceae</taxon>
        <taxon>Chaetocerotophycidae</taxon>
        <taxon>Chaetocerotales</taxon>
        <taxon>Chaetocerotaceae</taxon>
        <taxon>Chaetoceros</taxon>
    </lineage>
</organism>
<dbReference type="InterPro" id="IPR052514">
    <property type="entry name" value="SAM-dependent_MTase"/>
</dbReference>
<dbReference type="AlphaFoldDB" id="A0A7S3V9T7"/>
<keyword evidence="2" id="KW-0472">Membrane</keyword>
<evidence type="ECO:0000256" key="1">
    <source>
        <dbReference type="SAM" id="MobiDB-lite"/>
    </source>
</evidence>
<sequence>MVVPKLNPRSSTSRFISMKSALCFIAGLAVGCQFQFFFFFTYYYNPLLSDLSRTQHELEQVHDQTISITNSNIQLARDVSTCQKDLDTCFDDNHALKEEMDMQMGGNPYNDDMPISIGAVSNILSRSNDGNAFSIKVYDQNDIVSSEITREGWENDKIKALTKHYLDYSKDHGVPLSDLTFVDIGANVGWFSLNMAALGVKVLAFEPMKENLDLLEASLKLDVNIRNGISERITIFKLALGVKDETCVIYSDDVNIGDGHVKCIEGIDDLEKEKDEVAKHIPADYSIREIIEVRRLDDVLQEHKEALRINEADDQSQIGDDNAKNDGDGLTVVGVKMDTEGYEANVLKGGKAFFLKSGVDVIMSEFNVEEITKKGGDPAAFIKAFSNAGYKIVKTKKKADNDESANANAADEGANTGAGATSSQEEDEVSYWDLSSDELKDMKNFPEESLTLHSTAFISNSKYHAS</sequence>
<name>A0A7S3V9T7_9STRA</name>
<dbReference type="Gene3D" id="3.40.50.150">
    <property type="entry name" value="Vaccinia Virus protein VP39"/>
    <property type="match status" value="1"/>
</dbReference>
<keyword evidence="2" id="KW-0812">Transmembrane</keyword>
<proteinExistence type="predicted"/>
<keyword evidence="2" id="KW-1133">Transmembrane helix</keyword>
<feature type="domain" description="Methyltransferase FkbM" evidence="3">
    <location>
        <begin position="183"/>
        <end position="391"/>
    </location>
</feature>
<feature type="region of interest" description="Disordered" evidence="1">
    <location>
        <begin position="400"/>
        <end position="433"/>
    </location>
</feature>
<dbReference type="NCBIfam" id="TIGR01444">
    <property type="entry name" value="fkbM_fam"/>
    <property type="match status" value="1"/>
</dbReference>
<dbReference type="InterPro" id="IPR006342">
    <property type="entry name" value="FkbM_mtfrase"/>
</dbReference>
<dbReference type="PANTHER" id="PTHR34203:SF13">
    <property type="entry name" value="EXPRESSED PROTEIN"/>
    <property type="match status" value="1"/>
</dbReference>
<evidence type="ECO:0000259" key="3">
    <source>
        <dbReference type="Pfam" id="PF05050"/>
    </source>
</evidence>
<gene>
    <name evidence="4" type="ORF">CDEB00056_LOCUS10829</name>
</gene>
<reference evidence="4" key="1">
    <citation type="submission" date="2021-01" db="EMBL/GenBank/DDBJ databases">
        <authorList>
            <person name="Corre E."/>
            <person name="Pelletier E."/>
            <person name="Niang G."/>
            <person name="Scheremetjew M."/>
            <person name="Finn R."/>
            <person name="Kale V."/>
            <person name="Holt S."/>
            <person name="Cochrane G."/>
            <person name="Meng A."/>
            <person name="Brown T."/>
            <person name="Cohen L."/>
        </authorList>
    </citation>
    <scope>NUCLEOTIDE SEQUENCE</scope>
    <source>
        <strain evidence="4">MM31A-1</strain>
    </source>
</reference>
<dbReference type="EMBL" id="HBIO01013983">
    <property type="protein sequence ID" value="CAE0465977.1"/>
    <property type="molecule type" value="Transcribed_RNA"/>
</dbReference>